<keyword evidence="2" id="KW-0808">Transferase</keyword>
<dbReference type="PANTHER" id="PTHR43320">
    <property type="entry name" value="SUGAR KINASE"/>
    <property type="match status" value="1"/>
</dbReference>
<evidence type="ECO:0000313" key="6">
    <source>
        <dbReference type="EMBL" id="GAA1263202.1"/>
    </source>
</evidence>
<dbReference type="GO" id="GO:0016301">
    <property type="term" value="F:kinase activity"/>
    <property type="evidence" value="ECO:0007669"/>
    <property type="project" value="UniProtKB-KW"/>
</dbReference>
<dbReference type="InterPro" id="IPR011611">
    <property type="entry name" value="PfkB_dom"/>
</dbReference>
<evidence type="ECO:0000256" key="1">
    <source>
        <dbReference type="ARBA" id="ARBA00010688"/>
    </source>
</evidence>
<dbReference type="InterPro" id="IPR052700">
    <property type="entry name" value="Carb_kinase_PfkB-like"/>
</dbReference>
<sequence length="412" mass="42141">MSGSRAAGAERAGRGPLRLRGAPNGRGAVSMCGSAAAVSICGSAAWATSHDGAADGRPRIADFQRSAQPSAANRGERPVAGGEEARTAAPWPPTDTTVVCVGETMAALAPEPPESLDTGESLRLSVAGAESNVAMYLADLGVSAVWLSALGDDPFGRRVRAAVAAANVDVSGVRSDPHRPTGLLVKEPGPAGTRVHYHRRGSAASALGPDILDDPRVGSAALVHLTGVTPALSPSCRALVERALATPPAERRHAISFDVNHRPALWPDGTAATVVRDLADRADIVFVGLDEARHLWGADLEADGVRELLPRPRLLVVKDGGREATALDGDGRVVTVPVPRTEVVEPVGAGDAFAAGFLAGLLRGGGLTSALRLGHITAASALGVTGDHGPLPDAATVERLLGLTERAWAARA</sequence>
<evidence type="ECO:0000259" key="5">
    <source>
        <dbReference type="Pfam" id="PF00294"/>
    </source>
</evidence>
<dbReference type="InterPro" id="IPR029056">
    <property type="entry name" value="Ribokinase-like"/>
</dbReference>
<gene>
    <name evidence="6" type="ORF">GCM10009579_22000</name>
</gene>
<proteinExistence type="inferred from homology"/>
<dbReference type="Pfam" id="PF00294">
    <property type="entry name" value="PfkB"/>
    <property type="match status" value="1"/>
</dbReference>
<evidence type="ECO:0000313" key="7">
    <source>
        <dbReference type="Proteomes" id="UP001500282"/>
    </source>
</evidence>
<accession>A0ABN1WVY0</accession>
<dbReference type="CDD" id="cd01166">
    <property type="entry name" value="KdgK"/>
    <property type="match status" value="1"/>
</dbReference>
<dbReference type="SUPFAM" id="SSF53613">
    <property type="entry name" value="Ribokinase-like"/>
    <property type="match status" value="1"/>
</dbReference>
<organism evidence="6 7">
    <name type="scientific">Streptomyces javensis</name>
    <dbReference type="NCBI Taxonomy" id="114698"/>
    <lineage>
        <taxon>Bacteria</taxon>
        <taxon>Bacillati</taxon>
        <taxon>Actinomycetota</taxon>
        <taxon>Actinomycetes</taxon>
        <taxon>Kitasatosporales</taxon>
        <taxon>Streptomycetaceae</taxon>
        <taxon>Streptomyces</taxon>
        <taxon>Streptomyces violaceusniger group</taxon>
    </lineage>
</organism>
<evidence type="ECO:0000256" key="2">
    <source>
        <dbReference type="ARBA" id="ARBA00022679"/>
    </source>
</evidence>
<protein>
    <submittedName>
        <fullName evidence="6">Sugar kinase</fullName>
    </submittedName>
</protein>
<evidence type="ECO:0000256" key="3">
    <source>
        <dbReference type="ARBA" id="ARBA00022777"/>
    </source>
</evidence>
<keyword evidence="7" id="KW-1185">Reference proteome</keyword>
<dbReference type="PANTHER" id="PTHR43320:SF2">
    <property type="entry name" value="2-DEHYDRO-3-DEOXYGLUCONOKINASE_2-DEHYDRO-3-DEOXYGALACTONOKINASE"/>
    <property type="match status" value="1"/>
</dbReference>
<keyword evidence="3 6" id="KW-0418">Kinase</keyword>
<feature type="region of interest" description="Disordered" evidence="4">
    <location>
        <begin position="172"/>
        <end position="192"/>
    </location>
</feature>
<comment type="caution">
    <text evidence="6">The sequence shown here is derived from an EMBL/GenBank/DDBJ whole genome shotgun (WGS) entry which is preliminary data.</text>
</comment>
<feature type="domain" description="Carbohydrate kinase PfkB" evidence="5">
    <location>
        <begin position="96"/>
        <end position="393"/>
    </location>
</feature>
<dbReference type="Proteomes" id="UP001500282">
    <property type="component" value="Unassembled WGS sequence"/>
</dbReference>
<feature type="region of interest" description="Disordered" evidence="4">
    <location>
        <begin position="1"/>
        <end position="25"/>
    </location>
</feature>
<reference evidence="6 7" key="1">
    <citation type="journal article" date="2019" name="Int. J. Syst. Evol. Microbiol.">
        <title>The Global Catalogue of Microorganisms (GCM) 10K type strain sequencing project: providing services to taxonomists for standard genome sequencing and annotation.</title>
        <authorList>
            <consortium name="The Broad Institute Genomics Platform"/>
            <consortium name="The Broad Institute Genome Sequencing Center for Infectious Disease"/>
            <person name="Wu L."/>
            <person name="Ma J."/>
        </authorList>
    </citation>
    <scope>NUCLEOTIDE SEQUENCE [LARGE SCALE GENOMIC DNA]</scope>
    <source>
        <strain evidence="6 7">JCM 11448</strain>
    </source>
</reference>
<dbReference type="EMBL" id="BAAAIH010000009">
    <property type="protein sequence ID" value="GAA1263202.1"/>
    <property type="molecule type" value="Genomic_DNA"/>
</dbReference>
<dbReference type="Gene3D" id="3.40.1190.20">
    <property type="match status" value="1"/>
</dbReference>
<feature type="region of interest" description="Disordered" evidence="4">
    <location>
        <begin position="65"/>
        <end position="94"/>
    </location>
</feature>
<name>A0ABN1WVY0_9ACTN</name>
<evidence type="ECO:0000256" key="4">
    <source>
        <dbReference type="SAM" id="MobiDB-lite"/>
    </source>
</evidence>
<comment type="similarity">
    <text evidence="1">Belongs to the carbohydrate kinase PfkB family.</text>
</comment>